<dbReference type="STRING" id="69395.AQ619_17115"/>
<reference evidence="2 3" key="1">
    <citation type="submission" date="2015-10" db="EMBL/GenBank/DDBJ databases">
        <title>Conservation of the essential genome among Caulobacter and Brevundimonas species.</title>
        <authorList>
            <person name="Scott D."/>
            <person name="Ely B."/>
        </authorList>
    </citation>
    <scope>NUCLEOTIDE SEQUENCE [LARGE SCALE GENOMIC DNA]</scope>
    <source>
        <strain evidence="2 3">CB4</strain>
    </source>
</reference>
<dbReference type="AlphaFoldDB" id="A0A0P0P361"/>
<dbReference type="OrthoDB" id="7210731at2"/>
<feature type="signal peptide" evidence="1">
    <location>
        <begin position="1"/>
        <end position="20"/>
    </location>
</feature>
<feature type="chain" id="PRO_5006052727" description="Lipid/polyisoprenoid-binding YceI-like domain-containing protein" evidence="1">
    <location>
        <begin position="21"/>
        <end position="227"/>
    </location>
</feature>
<dbReference type="Proteomes" id="UP000056905">
    <property type="component" value="Chromosome"/>
</dbReference>
<gene>
    <name evidence="2" type="ORF">AQ619_17115</name>
</gene>
<accession>A0A0P0P361</accession>
<sequence>MTLRSTLFLAAAAACLVVSACDKPKGTPAEPVAAAPVAEAARPAPVRPAEPVKWDEASGRFQVDGSALDTAHLWRFDGSTEGFVSAAARVEPAKGGGLRVVEQAIDAIVRSPQNLAIDGSRYNGVLVRLTREKEAAKWDGSLFFTTSAHGETAAFFGKPLRGADPVAGETTIMVYDMSKLRKGGGDWTASTINGLRLDLDDAPGGQFVIHQIAVVALPASATLRPPQ</sequence>
<dbReference type="PROSITE" id="PS51257">
    <property type="entry name" value="PROKAR_LIPOPROTEIN"/>
    <property type="match status" value="1"/>
</dbReference>
<evidence type="ECO:0000313" key="3">
    <source>
        <dbReference type="Proteomes" id="UP000056905"/>
    </source>
</evidence>
<evidence type="ECO:0008006" key="4">
    <source>
        <dbReference type="Google" id="ProtNLM"/>
    </source>
</evidence>
<organism evidence="2 3">
    <name type="scientific">Caulobacter henricii</name>
    <dbReference type="NCBI Taxonomy" id="69395"/>
    <lineage>
        <taxon>Bacteria</taxon>
        <taxon>Pseudomonadati</taxon>
        <taxon>Pseudomonadota</taxon>
        <taxon>Alphaproteobacteria</taxon>
        <taxon>Caulobacterales</taxon>
        <taxon>Caulobacteraceae</taxon>
        <taxon>Caulobacter</taxon>
    </lineage>
</organism>
<name>A0A0P0P361_9CAUL</name>
<keyword evidence="1" id="KW-0732">Signal</keyword>
<proteinExistence type="predicted"/>
<protein>
    <recommendedName>
        <fullName evidence="4">Lipid/polyisoprenoid-binding YceI-like domain-containing protein</fullName>
    </recommendedName>
</protein>
<dbReference type="EMBL" id="CP013002">
    <property type="protein sequence ID" value="ALL14945.1"/>
    <property type="molecule type" value="Genomic_DNA"/>
</dbReference>
<evidence type="ECO:0000256" key="1">
    <source>
        <dbReference type="SAM" id="SignalP"/>
    </source>
</evidence>
<dbReference type="KEGG" id="chq:AQ619_17115"/>
<dbReference type="RefSeq" id="WP_062150523.1">
    <property type="nucleotide sequence ID" value="NZ_CP013002.1"/>
</dbReference>
<keyword evidence="3" id="KW-1185">Reference proteome</keyword>
<evidence type="ECO:0000313" key="2">
    <source>
        <dbReference type="EMBL" id="ALL14945.1"/>
    </source>
</evidence>